<organism evidence="1 2">
    <name type="scientific">Rhinopithecus bieti</name>
    <name type="common">Black snub-nosed monkey</name>
    <name type="synonym">Pygathrix bieti</name>
    <dbReference type="NCBI Taxonomy" id="61621"/>
    <lineage>
        <taxon>Eukaryota</taxon>
        <taxon>Metazoa</taxon>
        <taxon>Chordata</taxon>
        <taxon>Craniata</taxon>
        <taxon>Vertebrata</taxon>
        <taxon>Euteleostomi</taxon>
        <taxon>Mammalia</taxon>
        <taxon>Eutheria</taxon>
        <taxon>Euarchontoglires</taxon>
        <taxon>Primates</taxon>
        <taxon>Haplorrhini</taxon>
        <taxon>Catarrhini</taxon>
        <taxon>Cercopithecidae</taxon>
        <taxon>Colobinae</taxon>
        <taxon>Rhinopithecus</taxon>
    </lineage>
</organism>
<name>A0A2K6JNV5_RHIBE</name>
<proteinExistence type="predicted"/>
<reference evidence="1" key="3">
    <citation type="submission" date="2025-09" db="UniProtKB">
        <authorList>
            <consortium name="Ensembl"/>
        </authorList>
    </citation>
    <scope>IDENTIFICATION</scope>
</reference>
<dbReference type="Ensembl" id="ENSRBIT00000004107.1">
    <property type="protein sequence ID" value="ENSRBIP00000000709.1"/>
    <property type="gene ID" value="ENSRBIG00000003778.1"/>
</dbReference>
<gene>
    <name evidence="1" type="primary">SLC2A10</name>
</gene>
<reference evidence="1 2" key="1">
    <citation type="submission" date="2016-06" db="EMBL/GenBank/DDBJ databases">
        <title>Genome of Rhinopithecus bieti.</title>
        <authorList>
            <person name="Wu"/>
            <person name="C.-I. and Zhang"/>
            <person name="Y."/>
        </authorList>
    </citation>
    <scope>NUCLEOTIDE SEQUENCE</scope>
</reference>
<protein>
    <submittedName>
        <fullName evidence="1">Solute carrier family 2 member 10</fullName>
    </submittedName>
</protein>
<dbReference type="GeneTree" id="ENSGT00940000159430"/>
<keyword evidence="2" id="KW-1185">Reference proteome</keyword>
<dbReference type="Proteomes" id="UP000233180">
    <property type="component" value="Unassembled WGS sequence"/>
</dbReference>
<evidence type="ECO:0000313" key="2">
    <source>
        <dbReference type="Proteomes" id="UP000233180"/>
    </source>
</evidence>
<sequence>MAPTGAQALSRAPS</sequence>
<accession>A0A2K6JNV5</accession>
<reference evidence="1" key="2">
    <citation type="submission" date="2025-08" db="UniProtKB">
        <authorList>
            <consortium name="Ensembl"/>
        </authorList>
    </citation>
    <scope>IDENTIFICATION</scope>
</reference>
<evidence type="ECO:0000313" key="1">
    <source>
        <dbReference type="Ensembl" id="ENSRBIP00000000709.1"/>
    </source>
</evidence>